<dbReference type="InterPro" id="IPR002105">
    <property type="entry name" value="Dockerin_1_rpt"/>
</dbReference>
<feature type="domain" description="Peptidase C-terminal archaeal/bacterial" evidence="2">
    <location>
        <begin position="3353"/>
        <end position="3462"/>
    </location>
</feature>
<evidence type="ECO:0000259" key="3">
    <source>
        <dbReference type="Pfam" id="PF20009"/>
    </source>
</evidence>
<keyword evidence="5" id="KW-1185">Reference proteome</keyword>
<dbReference type="GO" id="GO:0004553">
    <property type="term" value="F:hydrolase activity, hydrolyzing O-glycosyl compounds"/>
    <property type="evidence" value="ECO:0007669"/>
    <property type="project" value="InterPro"/>
</dbReference>
<dbReference type="EnsemblBacteria" id="CAD75311">
    <property type="protein sequence ID" value="CAD75311"/>
    <property type="gene ID" value="RB7321"/>
</dbReference>
<evidence type="ECO:0000313" key="4">
    <source>
        <dbReference type="EMBL" id="CAD75311.1"/>
    </source>
</evidence>
<sequence length="6157" mass="651206">MTSRQRNTVSPSTENASSRDRAPSVPARRRSKTSKRGGESRQQRRRHLVETLEARQLLAGPQLIGVQPNEGDLIDDGAVRQTAPRVLTFRFDENQQIDPTTLGGVEISRAGGDGDFNEKIVIEPGSITLGDPNQNEIIVRFAENLPDDDYQIKLFGYDNPDEDIVGIRNLNGELFVPNEAGERVQTIDFDLDLGALIESVVPQPVVRNADGSLTQNRNEIVVYFNEDPLFVENDANGNPTTRSAENPRFYQLLLTQDTVRTTDDVVYQPAKVVYDQETFTARLFFDTDDINDLEFEQAVLTAQDASQLAQLEAALVAGTPSVAEAEANLAAFKDSFAVPVGGGTFRLRIGNAISSSAELQLQPAEVIPRPFTNVALDNSGSEFLIRSLLLGEDQPERAVTFVNSAAGGLAVSLDANGRVVVDFGGSTPTVNDLRVAVASTPSVAGLVEVDPNSFGSLALPLSLTNKSDFNLVGLGGTLTTAYNLGELGSTGELSSVLIRESISPMPFDLDLPGGNDDPGHREVDTAFQGHLNPLFGADSVDGITEIAYNFESSVASTGGTTFSNQITDRQRQRVREVLDLWSAKIGVQFRETVSEGITFAVGDNARLANSVSFNVINANVRVDETFADPAIVFSNQVTFGTAYGEDFTRKAAAGVGLLLGLEFAPELPPETLLSGSFAFLNDTINPDTEAALKNLEPVFPGNADVLHGQYLYRPDSVDIDMYRFEVNLNDADRLGTLTVETFAERLAQSSLLDTTLTLFQEVPASATSDFDLGPSLSVEFLAVAAGAEGNQTRIEFVQSDRAANDNAVRVLRQTGDDGQLLDNVILLDVPRRSSVGAVPVSALINAINDDPFASSLVQARLVEGSGTTDISRPNEVLDFSTISLSGGGLEQLSRNDDYFSEDSFLTASLGAGTYYIGVAASGNDEYNPLIPESGFGGRTQGEYELLVKFDPNVDEVNVLRDMDLEGNNAGDRIGVPGTPIDGDGDGAAGGLYQFWFQTRPEERILEFELTGNSITPHQTIEVISGSGARRVYEFVPIGQNATVPGSVVVQYNATVGAGSPAAGLANELATSINLLTGVTGVSAEVIGSGELVQLSGERSVETSTNFRGMNIHGRTIFVDKMGAAQADGSIDSPINNIASNDVLSAFSVARFGDQVRIVGNGGIDGDIETEADNFSYQFGITETGGRVLEDGRNMEIPQGVTTVIDAGAALKFRSARIGVGSSSLQIDRSGSLLQVLGTPRLVELSTDNDVNDPEFDPTTTLLTHVSDATSAYDNGSVILTSMRDRGVDVAAAGIAPAAGPGDWGGIVFRSDFDAVQGRSSLEDEGIFVDRVNHAEIRFGGGSNLLIDSVQQLVNPITMIGRRPTISFNDITRSADAAISASPDTFEETTFQGPKFQVAGRFIADYDRVGPDIYSNQLVDNSINGLFIRVQTTANQPPRELTVAGRFDDIDVVHYLAENLSIVGTPGGSIQDGIRPDLTSSAGNVNLGGSLQQGTFNYKMTFVDVFGFESAASDPSGDFTVPSTLSGSSIELRNLPAIGGVSNFVARRLYRSIPGTTDYVFVAQLDATRQTFVDNGEQTAANSTLLDPDLDGVRGRLDASLTIDPGLIVKLNGARIELGHGTQLLAEGTAQRPVIFTSLLDDRFGAGGTFDTSNDAATGTVFDPDRGDWSGIYAGPNSHVSLDSATIAYAGGVSLIPGGESRGFVPLQLQQASARVVNSRFEFNDDGQDGAGDVGRFGRPGVTPSTIHVRGSQPIIVGNDFVDNRGSIIDIDSNSMTAERIIDLGRQTGSVDNFSELDDNYGPLIRENRYEVVANAAAGERQLSGLEIRGGQLTTESIWDDTDIVHMVFDSIVVGNLHSSGGLRLFSRAEESLVVKLSGSGTAFSPTSGTGLTATGTIGDIDDRIGGTVQIIGMPGSPVVLTSLADDTVGAGLMPDGTAFLDTNGDSFASRPDTNDWRSILFDENSNFTNIEFILERELKSEISPGLNGSVVTAQALGTLAPNELFSDEQNRLGFEVEGFLSQSNDVDTYAFTGEAGTQIWVDLDHTSFTLDTVLEILDPDGNVIARSDNSFDEVNGDAEVDILDPSAEGLAGSLRANSNFDGFMDYDTVNPRDAGLRITLPGPIGNSSNYFIRVRSAAVNPDDAEGGLTRGGYRFQVRLREEQEFSGSMVRYADIRYANNGIHVRGAMANSPLLGEAQENEQFGNTSSNDIAVSDLDSPGQRAQYLGNTLASRNGVLSVGGSLDSVADIDHYQIDVLGSQGAVSRDTLIFDIDYADGFNRPDTMLSIFYDPDGETGDAQPRLVAIGNDSNILEDQSIQGDSPIDLLQRGSIDNGDAYIGPLAMPGGDGTYYVAVTGEGTTPDVLSDPLVRLEPIDSILRIVDDQIANSIQTTADAPVEPFFIDTSVLPFGWATTLNRARDVGHNSKQTFNGSRNVDLFPDSLQFESESNNSLLTADNLEANLGWSLNDDPNVGNFFGTNTSQQIPHTKVLGTTINEVVDVFQFVVPVDGSRVILDIDNGFIPFAYDANPGFGGIDIDPDIEDFESDSVDLKLQLLDAFGTVVATNSFAPTSYGALGSTSDPLSLFSEDPYIETFLQAGVYYVAVSPEATAYDPANQVFSLDVADRPQQGTYELNVSVEDHVTSGGDPNNQSLYFDRSEIRGDLDSVAFDLSGYSDADQPYLYFDYLLSDIGDDEVRVIARSDQQGETVLAGNAAGIAGTNGSLLQQDALENWYQARLDLGQFAGDSNVIIRFEYDTDLAAGTGPVFGGEGLYLDNFIVGFAERGELVVGAASGRTGFTGQSQSVLGEYQLEIRPGQEYTTTTSATTQTPTATFDTNERLARTMTIVAPHPSQLSDGDTFTMSDNVRSVTFEFNSSGSVLAGNIPINLVGVTTQIEVAERIRTAFNLPAVQALIPIQATDSSGDTTGGNNDIRINLSAAVVGDFYKVDSVADVPDAADPIVPTGTPFRLPAIYTEFIGDQNVQRRQDQVFIDSNKISDVHAIGIWSEPGDRGVDPQDIKTRSQFALDLGNFFGFNNDDFFAGEENPYLQQPPIGNTTPGGVRNLPTLNNSVIGGLAPSVTIVNNTIDSAGYSAIKVDGETRPWQIDSFFSGDFLGDIGFGDFIADGLTMTIDAAGTRVTFEFEDIGGGVVPGGGSGVIGGDGYVDGHVPIYIRHTGQLYNPPTIPQAARRDYAHTRHEAMMAIYQAIQGSILMTNDMVQLVHPTIGPSIQFGDELEENRYLSDISFPTATVFLEGVTGIYFDTSFAKGGGNPFFASPAAVAEAPQPFSRIVNNTIYGQDGTESQFSQAAIIDGVDGDDTISGARDTKVGQAHNGAYITNGTIGNGNSLLTAQQDVDFYEVELRAGDRLTVDIDTLAAALDIPEGPDLVLRLFDSNGVEVASNDAAAAPSYLETASDPTQEDTFVDTGIDPVDTADDTQPNLRAVDPFLDFTATAKGTYYVAVSLQSNGEYDPNALSGRAKSSDTTGDYTIAIEAYAARDFVLSIDDQNLARNTGNLGSTGDDLIGTSIVITQIPDRQDGFVAPNTTNSMRFLFTDGVGGIRTNDNGETVVNVPLQSGDGFRTPEIMSALQNAINGAGVVDNPTLTSPPLPNNEFDNGPDDNDIGAVAGPITRVEALALGGLAGSAAGLDRFDFPIPFPFGTGSDFQYGFGHDRTSEVDSLGFAGTTTSGLGTTELYLLIKNAAKVEIIPPEGGTTPLRMDPQPGVEMDQLLPETGVMLTGGSSATLINNVLANLNQSIVVEETQFRGFSHPTDPDEHIKPSEVVVTNNLFQHDQPQTTVFRQNINSVNNGGVGLTTDARTGPSSVNGGTDDFNITLGNNDVLFVNADGDNFIPALFSLAIDSGASSVVERDAFGGVKESVGLGTSNILAPTRDGNGVLRADNDLAAPPSGVGGSLFIDRGANELADFNGPVATLQDPLDNDAEGRDGDRSDSFLRLTGGNQQKFTIQLRDTGDSSNPFSGIGIDDDTVVVAAINGLRPVGANVAVFENEKLLTEGIDYTFDYDETSNLITLTPLAGVWREGNAYSISLNNRDRSVIVAPDPSEVRDGQQVSITDSDGGTVVFEFESGYQLFLPETLTLVVPEVGIDAGGLSDGDSFRIGDGENDTLVFEFDRDGTVLGDATPIILPDSQVDTPEGRQEVRERIARDIETAINTALAANPNFEVEVVVDGDRVILGAPAGYTVDTSAGGMEQDARTLALQAPRAGTAFGGVQVGDTFIVSNGNVTRTFEFTEDGTLSDPSFVPVVITVAPNELTSIELAQVIADTLSNSALGLVPTVVDDAVYLNLPSAGFVNISAGQLTAIGLSRPISDGDIIRVTESPATVSTSIELGTAYPGGLAVSDFGATLDNNVFVLQTSAGDRVRVQIDASENDLIPTPGSFALDITETVTDDVGNETLVLVSRDEFARRLAGLLRNAGLNADPVAQDQYVFLNLPTGVTATFQSDYGGLSLSETSEFEVRRTLEFDLVTQDENGQDTFDGVAPGHFRMPFRLTDTASDLADAVRDALNNSADLINGLAPGSRVVAPGQVQVESNETVNVNGQDIIPQPAIITVTAGSSLEVRGEPGVTESSTVQVFGPLLLTMPTLGGFSITNGSALILRDDAGNDVVLQFVLPTGLNNVTAVPGAIFVPYDSNQNGATLAANLAAVINASPADMTATVNANNQISLGRIDRDRVDNNGLPGLLVPGTPGISVDRGIVADGEVLRLRQGDVDISFEFELSDGGGGVRPGNIPVTFNSSSSIGEIAQSLAATISNNRGGLRFAVDPATGQELMPVADVEAGTVRLNDLPGTQVDISGSTTLNVVGVPGGAIAIPISPDNNSEDVKRSILRALQGVNQPGQPETTTLQAENRGGSTLFVENASIIDGPVSNYYLPAIKDLAGNPLAPNREDRSTQFTILMPGIGLDFGDAPDPVAGVPGRYPTTLAQDGARHVIGGANNPVLGSRVDAEVDALAVRTADGDDLTIDVSPLTPAGGPLPATLFSNTIVGGDVRIAVNPSQFSSLNLFDGETITLTVGGVEATLEFDVDGRFDEDNFAISINALDENGNVDNALINEEDIAAAIVRAIDQSPLRPAERSISEENGLFVVNFTGNDEDGVKFSSATNPGGIINPGVITPIEVTASPGSVLQAWIDFNADGDWDDAGEYVLQDIQFESNPETPGQITRQFVIQFPDTAPAPTAGVSATYARFRVSTEGGLSPSGLALSGEVEDYLVTLLPGLPPTVDDAAANRNYTVAEGATLQAIDATGTLTPTIANDNGLLSAVVEPDGQDVAIFADDIGSKTIYDVNDATRVAGVVNIAADGTFTFDADADFSGQATFVVRATDVSPGNPGGQLVSSRAITATITVTPVNDAPTLQPGVQPSDVLTTETILEDNVVSQEDQTSLGPVVFSAADLIDPYFIAGPGSEPNEQELFFQFAGTGSTAFQTTQGGTLAITNNGRTIQYTPPQDYSGATPDSFIYRVADREAPGQNTIVSATAATVGRVSIVITPINDNPRLVDDTFSTNEDTPLTIDVDGPNGILNNDTAGPIDEQNDGQQIFLVPGQFQRMVNGQVINNRFTEAGGTVRLDGTQLVYTPRSQFSGTDRFTYQVQDSEGGVSTATVTINVGSVNNQPEFVGINGVAGETTLRFDERKQTGEGVSFDLNAWFRDPDGDAMTYQVSATGGTSVINPTVSGNELNIDFVPFQNGDSIPVLITARDPSGLTTSQTILVTVTGSPDAPVVQGSLNPLQIIEDTVAVEDLTQVFFDPDGDTLTYTVTRLGTIVNPTAAQIAAHPLVQSIEFFGNSMRITPKPNQSGQVTIELSARDAQFQATHQFELQVLAAEDAPTGVEDAYAVSLGGRLEINDPALGLLRNDFDPDLNSTLQIASGSVTQPTYGTVSLSGNDDGTFIYTFNPESSSLNPLPTGDSFTYRVQDNTGRLSPPVTVTITFGQSAYQNPSDRFDVTADGFVTAIDALRIINLLNRDDLRDPNDPNAELTIDRIPTSPPDYYDVNGDGRVSALDALQVINELNSRSVSGAGGEPLLGDNTTIVSGSMDSASAGRFGSTQAVASPAATTATAANAVPISSAITSSRTPAGESTVSAEASLDNLLSVGFDIQSTQSQRNELLANALADDLESSLSDLGTGLDGAIDSALVDLFSDETDRN</sequence>
<proteinExistence type="predicted"/>
<dbReference type="InterPro" id="IPR045474">
    <property type="entry name" value="GEVED"/>
</dbReference>
<feature type="domain" description="Peptidase C-terminal archaeal/bacterial" evidence="2">
    <location>
        <begin position="2025"/>
        <end position="2086"/>
    </location>
</feature>
<feature type="region of interest" description="Disordered" evidence="1">
    <location>
        <begin position="3932"/>
        <end position="3953"/>
    </location>
</feature>
<evidence type="ECO:0000259" key="2">
    <source>
        <dbReference type="Pfam" id="PF04151"/>
    </source>
</evidence>
<dbReference type="GO" id="GO:0000272">
    <property type="term" value="P:polysaccharide catabolic process"/>
    <property type="evidence" value="ECO:0007669"/>
    <property type="project" value="InterPro"/>
</dbReference>
<dbReference type="Gene3D" id="2.60.120.380">
    <property type="match status" value="2"/>
</dbReference>
<dbReference type="Pfam" id="PF04151">
    <property type="entry name" value="PPC"/>
    <property type="match status" value="2"/>
</dbReference>
<dbReference type="eggNOG" id="COG3209">
    <property type="taxonomic scope" value="Bacteria"/>
</dbReference>
<dbReference type="HOGENOM" id="CLU_223002_0_0_0"/>
<name>Q7UNV4_RHOBA</name>
<dbReference type="SMART" id="SM00710">
    <property type="entry name" value="PbH1"/>
    <property type="match status" value="9"/>
</dbReference>
<dbReference type="OrthoDB" id="247526at2"/>
<dbReference type="Pfam" id="PF17963">
    <property type="entry name" value="Big_9"/>
    <property type="match status" value="2"/>
</dbReference>
<dbReference type="PATRIC" id="fig|243090.15.peg.3546"/>
<dbReference type="EMBL" id="BX294145">
    <property type="protein sequence ID" value="CAD75311.1"/>
    <property type="molecule type" value="Genomic_DNA"/>
</dbReference>
<protein>
    <submittedName>
        <fullName evidence="4">Uncharacterized protein</fullName>
    </submittedName>
</protein>
<feature type="region of interest" description="Disordered" evidence="1">
    <location>
        <begin position="1"/>
        <end position="45"/>
    </location>
</feature>
<dbReference type="InterPro" id="IPR006626">
    <property type="entry name" value="PbH1"/>
</dbReference>
<dbReference type="InParanoid" id="Q7UNV4"/>
<organism evidence="4 5">
    <name type="scientific">Rhodopirellula baltica (strain DSM 10527 / NCIMB 13988 / SH1)</name>
    <dbReference type="NCBI Taxonomy" id="243090"/>
    <lineage>
        <taxon>Bacteria</taxon>
        <taxon>Pseudomonadati</taxon>
        <taxon>Planctomycetota</taxon>
        <taxon>Planctomycetia</taxon>
        <taxon>Pirellulales</taxon>
        <taxon>Pirellulaceae</taxon>
        <taxon>Rhodopirellula</taxon>
    </lineage>
</organism>
<accession>Q7UNV4</accession>
<dbReference type="Gene3D" id="2.60.40.3440">
    <property type="match status" value="1"/>
</dbReference>
<reference evidence="4 5" key="1">
    <citation type="journal article" date="2003" name="Proc. Natl. Acad. Sci. U.S.A.">
        <title>Complete genome sequence of the marine planctomycete Pirellula sp. strain 1.</title>
        <authorList>
            <person name="Gloeckner F.O."/>
            <person name="Kube M."/>
            <person name="Bauer M."/>
            <person name="Teeling H."/>
            <person name="Lombardot T."/>
            <person name="Ludwig W."/>
            <person name="Gade D."/>
            <person name="Beck A."/>
            <person name="Borzym K."/>
            <person name="Heitmann K."/>
            <person name="Rabus R."/>
            <person name="Schlesner H."/>
            <person name="Amann R."/>
            <person name="Reinhardt R."/>
        </authorList>
    </citation>
    <scope>NUCLEOTIDE SEQUENCE [LARGE SCALE GENOMIC DNA]</scope>
    <source>
        <strain evidence="5">DSM 10527 / NCIMB 13988 / SH1</strain>
    </source>
</reference>
<feature type="domain" description="GEVED" evidence="3">
    <location>
        <begin position="5141"/>
        <end position="5227"/>
    </location>
</feature>
<feature type="compositionally biased region" description="Polar residues" evidence="1">
    <location>
        <begin position="1"/>
        <end position="16"/>
    </location>
</feature>
<dbReference type="Pfam" id="PF00404">
    <property type="entry name" value="Dockerin_1"/>
    <property type="match status" value="1"/>
</dbReference>
<feature type="compositionally biased region" description="Basic and acidic residues" evidence="1">
    <location>
        <begin position="36"/>
        <end position="45"/>
    </location>
</feature>
<dbReference type="Proteomes" id="UP000001025">
    <property type="component" value="Chromosome"/>
</dbReference>
<evidence type="ECO:0000256" key="1">
    <source>
        <dbReference type="SAM" id="MobiDB-lite"/>
    </source>
</evidence>
<gene>
    <name evidence="4" type="ordered locus">RB7321</name>
</gene>
<dbReference type="KEGG" id="rba:RB7321"/>
<evidence type="ECO:0000313" key="5">
    <source>
        <dbReference type="Proteomes" id="UP000001025"/>
    </source>
</evidence>
<dbReference type="InterPro" id="IPR007280">
    <property type="entry name" value="Peptidase_C_arc/bac"/>
</dbReference>
<dbReference type="NCBIfam" id="NF012211">
    <property type="entry name" value="tand_rpt_95"/>
    <property type="match status" value="1"/>
</dbReference>
<dbReference type="STRING" id="243090.RB7321"/>
<dbReference type="Pfam" id="PF20009">
    <property type="entry name" value="GEVED"/>
    <property type="match status" value="1"/>
</dbReference>
<feature type="compositionally biased region" description="Basic and acidic residues" evidence="1">
    <location>
        <begin position="3941"/>
        <end position="3951"/>
    </location>
</feature>